<feature type="transmembrane region" description="Helical" evidence="9">
    <location>
        <begin position="34"/>
        <end position="52"/>
    </location>
</feature>
<evidence type="ECO:0000256" key="8">
    <source>
        <dbReference type="SAM" id="MobiDB-lite"/>
    </source>
</evidence>
<dbReference type="PROSITE" id="PS50850">
    <property type="entry name" value="MFS"/>
    <property type="match status" value="1"/>
</dbReference>
<evidence type="ECO:0000256" key="7">
    <source>
        <dbReference type="ARBA" id="ARBA00023136"/>
    </source>
</evidence>
<dbReference type="RefSeq" id="WP_093553082.1">
    <property type="nucleotide sequence ID" value="NZ_FPBO01000002.1"/>
</dbReference>
<keyword evidence="6 9" id="KW-1133">Transmembrane helix</keyword>
<evidence type="ECO:0000256" key="4">
    <source>
        <dbReference type="ARBA" id="ARBA00022475"/>
    </source>
</evidence>
<dbReference type="PANTHER" id="PTHR42718">
    <property type="entry name" value="MAJOR FACILITATOR SUPERFAMILY MULTIDRUG TRANSPORTER MFSC"/>
    <property type="match status" value="1"/>
</dbReference>
<feature type="transmembrane region" description="Helical" evidence="9">
    <location>
        <begin position="508"/>
        <end position="525"/>
    </location>
</feature>
<proteinExistence type="inferred from homology"/>
<feature type="transmembrane region" description="Helical" evidence="9">
    <location>
        <begin position="253"/>
        <end position="271"/>
    </location>
</feature>
<keyword evidence="5 9" id="KW-0812">Transmembrane</keyword>
<feature type="region of interest" description="Disordered" evidence="8">
    <location>
        <begin position="1"/>
        <end position="26"/>
    </location>
</feature>
<keyword evidence="3" id="KW-0813">Transport</keyword>
<dbReference type="Gene3D" id="1.20.1250.20">
    <property type="entry name" value="MFS general substrate transporter like domains"/>
    <property type="match status" value="1"/>
</dbReference>
<dbReference type="InterPro" id="IPR036259">
    <property type="entry name" value="MFS_trans_sf"/>
</dbReference>
<keyword evidence="4" id="KW-1003">Cell membrane</keyword>
<dbReference type="EMBL" id="FPBO01000002">
    <property type="protein sequence ID" value="SFU35391.1"/>
    <property type="molecule type" value="Genomic_DNA"/>
</dbReference>
<dbReference type="PANTHER" id="PTHR42718:SF9">
    <property type="entry name" value="MAJOR FACILITATOR SUPERFAMILY MULTIDRUG TRANSPORTER MFSC"/>
    <property type="match status" value="1"/>
</dbReference>
<feature type="transmembrane region" description="Helical" evidence="9">
    <location>
        <begin position="357"/>
        <end position="375"/>
    </location>
</feature>
<dbReference type="Gene3D" id="1.20.1720.10">
    <property type="entry name" value="Multidrug resistance protein D"/>
    <property type="match status" value="1"/>
</dbReference>
<accession>A0A1I7FGS4</accession>
<feature type="transmembrane region" description="Helical" evidence="9">
    <location>
        <begin position="291"/>
        <end position="315"/>
    </location>
</feature>
<evidence type="ECO:0000256" key="9">
    <source>
        <dbReference type="SAM" id="Phobius"/>
    </source>
</evidence>
<evidence type="ECO:0000256" key="2">
    <source>
        <dbReference type="ARBA" id="ARBA00008537"/>
    </source>
</evidence>
<feature type="transmembrane region" description="Helical" evidence="9">
    <location>
        <begin position="161"/>
        <end position="181"/>
    </location>
</feature>
<dbReference type="AlphaFoldDB" id="A0A1I7FGS4"/>
<organism evidence="11 12">
    <name type="scientific">Pseudoduganella namucuonensis</name>
    <dbReference type="NCBI Taxonomy" id="1035707"/>
    <lineage>
        <taxon>Bacteria</taxon>
        <taxon>Pseudomonadati</taxon>
        <taxon>Pseudomonadota</taxon>
        <taxon>Betaproteobacteria</taxon>
        <taxon>Burkholderiales</taxon>
        <taxon>Oxalobacteraceae</taxon>
        <taxon>Telluria group</taxon>
        <taxon>Pseudoduganella</taxon>
    </lineage>
</organism>
<protein>
    <submittedName>
        <fullName evidence="11">MFS transporter, DHA2 family, multidrug resistance protein</fullName>
    </submittedName>
</protein>
<feature type="transmembrane region" description="Helical" evidence="9">
    <location>
        <begin position="221"/>
        <end position="241"/>
    </location>
</feature>
<dbReference type="CDD" id="cd17503">
    <property type="entry name" value="MFS_LmrB_MDR_like"/>
    <property type="match status" value="1"/>
</dbReference>
<dbReference type="GO" id="GO:0005886">
    <property type="term" value="C:plasma membrane"/>
    <property type="evidence" value="ECO:0007669"/>
    <property type="project" value="UniProtKB-SubCell"/>
</dbReference>
<reference evidence="12" key="1">
    <citation type="submission" date="2016-10" db="EMBL/GenBank/DDBJ databases">
        <authorList>
            <person name="Varghese N."/>
            <person name="Submissions S."/>
        </authorList>
    </citation>
    <scope>NUCLEOTIDE SEQUENCE [LARGE SCALE GENOMIC DNA]</scope>
    <source>
        <strain evidence="12">CGMCC 1.11014</strain>
    </source>
</reference>
<feature type="transmembrane region" description="Helical" evidence="9">
    <location>
        <begin position="187"/>
        <end position="209"/>
    </location>
</feature>
<feature type="transmembrane region" description="Helical" evidence="9">
    <location>
        <begin position="72"/>
        <end position="93"/>
    </location>
</feature>
<dbReference type="GO" id="GO:0022857">
    <property type="term" value="F:transmembrane transporter activity"/>
    <property type="evidence" value="ECO:0007669"/>
    <property type="project" value="InterPro"/>
</dbReference>
<dbReference type="InterPro" id="IPR004638">
    <property type="entry name" value="EmrB-like"/>
</dbReference>
<keyword evidence="12" id="KW-1185">Reference proteome</keyword>
<evidence type="ECO:0000256" key="3">
    <source>
        <dbReference type="ARBA" id="ARBA00022448"/>
    </source>
</evidence>
<evidence type="ECO:0000313" key="12">
    <source>
        <dbReference type="Proteomes" id="UP000199391"/>
    </source>
</evidence>
<feature type="domain" description="Major facilitator superfamily (MFS) profile" evidence="10">
    <location>
        <begin position="35"/>
        <end position="530"/>
    </location>
</feature>
<dbReference type="Pfam" id="PF07690">
    <property type="entry name" value="MFS_1"/>
    <property type="match status" value="1"/>
</dbReference>
<dbReference type="Proteomes" id="UP000199391">
    <property type="component" value="Unassembled WGS sequence"/>
</dbReference>
<dbReference type="PRINTS" id="PR01036">
    <property type="entry name" value="TCRTETB"/>
</dbReference>
<dbReference type="NCBIfam" id="TIGR00711">
    <property type="entry name" value="efflux_EmrB"/>
    <property type="match status" value="1"/>
</dbReference>
<dbReference type="SUPFAM" id="SSF103473">
    <property type="entry name" value="MFS general substrate transporter"/>
    <property type="match status" value="1"/>
</dbReference>
<feature type="transmembrane region" description="Helical" evidence="9">
    <location>
        <begin position="126"/>
        <end position="149"/>
    </location>
</feature>
<feature type="transmembrane region" description="Helical" evidence="9">
    <location>
        <begin position="327"/>
        <end position="345"/>
    </location>
</feature>
<dbReference type="OrthoDB" id="9807274at2"/>
<evidence type="ECO:0000259" key="10">
    <source>
        <dbReference type="PROSITE" id="PS50850"/>
    </source>
</evidence>
<sequence length="540" mass="57361">MSGTTLNPPGGAITSPAAPALPQDGDKVSGRTKVAVAAGMLGAFMAVLDIQITNASLKDILGSLSATQEEGSWISTAYLVAEIVVIPLTALFMRVFGARTYMMGTTALFLLFSTLCGAAWNLESMIVFRMMQGFTGGALIPMAMTLVMAKLPPSKRAIGMALFGLTATLAPSMGPTLGGYLSELYGWPSIFYINWVPGLLLIGGIAYGLDAEKTQLKLLRNADWTGIAFMALGLGCLTIFLEEGNSKDWFESGFIIAFAALSLVGVLGWVVTSATRAEPFVNLRLYGQRNFLVSTALSAVFGMALYGSSFLLPLFLGQIAGYSPMQIGEVIMWAGLPQLMIMPFVAKLSSKVDNRILCSFGLLLFGVSCLMNAYMDATTGYDQLLWSQVVRALGQPFIMLTLSNFAMQGIAPKDMPSASSLFNMTRNLGGSIGIALLATTLSQREHFHSARLGEAINSFAPATQERIAALTQAFVGKGYEAGMAADQALKAIDGIVRRESYVMAYNDGFFIVSAVLLACIAVLWLSDKVKSPASGGAGAH</sequence>
<evidence type="ECO:0000256" key="6">
    <source>
        <dbReference type="ARBA" id="ARBA00022989"/>
    </source>
</evidence>
<gene>
    <name evidence="11" type="ORF">SAMN05216552_100226</name>
</gene>
<feature type="transmembrane region" description="Helical" evidence="9">
    <location>
        <begin position="100"/>
        <end position="120"/>
    </location>
</feature>
<dbReference type="InterPro" id="IPR020846">
    <property type="entry name" value="MFS_dom"/>
</dbReference>
<evidence type="ECO:0000256" key="5">
    <source>
        <dbReference type="ARBA" id="ARBA00022692"/>
    </source>
</evidence>
<dbReference type="InterPro" id="IPR011701">
    <property type="entry name" value="MFS"/>
</dbReference>
<dbReference type="STRING" id="1035707.SAMN05216552_100226"/>
<name>A0A1I7FGS4_9BURK</name>
<evidence type="ECO:0000313" key="11">
    <source>
        <dbReference type="EMBL" id="SFU35391.1"/>
    </source>
</evidence>
<comment type="subcellular location">
    <subcellularLocation>
        <location evidence="1">Cell membrane</location>
        <topology evidence="1">Multi-pass membrane protein</topology>
    </subcellularLocation>
</comment>
<evidence type="ECO:0000256" key="1">
    <source>
        <dbReference type="ARBA" id="ARBA00004651"/>
    </source>
</evidence>
<keyword evidence="7 9" id="KW-0472">Membrane</keyword>
<comment type="similarity">
    <text evidence="2">Belongs to the major facilitator superfamily. EmrB family.</text>
</comment>